<dbReference type="AlphaFoldDB" id="A0A250FCP2"/>
<comment type="similarity">
    <text evidence="1">Belongs to the prokaryotic/mitochondrial release factor family.</text>
</comment>
<evidence type="ECO:0000256" key="1">
    <source>
        <dbReference type="ARBA" id="ARBA00010835"/>
    </source>
</evidence>
<dbReference type="RefSeq" id="WP_095913835.1">
    <property type="nucleotide sequence ID" value="NZ_CP022384.1"/>
</dbReference>
<feature type="coiled-coil region" evidence="2">
    <location>
        <begin position="148"/>
        <end position="182"/>
    </location>
</feature>
<dbReference type="Gene3D" id="3.30.70.1660">
    <property type="match status" value="1"/>
</dbReference>
<protein>
    <submittedName>
        <fullName evidence="4">Peptide chain release factor H</fullName>
    </submittedName>
</protein>
<dbReference type="KEGG" id="clk:CGC53_05215"/>
<dbReference type="EMBL" id="CP022384">
    <property type="protein sequence ID" value="ATA81787.1"/>
    <property type="molecule type" value="Genomic_DNA"/>
</dbReference>
<evidence type="ECO:0000313" key="4">
    <source>
        <dbReference type="EMBL" id="ATA81787.1"/>
    </source>
</evidence>
<dbReference type="PROSITE" id="PS00745">
    <property type="entry name" value="RF_PROK_I"/>
    <property type="match status" value="1"/>
</dbReference>
<evidence type="ECO:0000256" key="2">
    <source>
        <dbReference type="SAM" id="Coils"/>
    </source>
</evidence>
<dbReference type="Gene3D" id="3.30.160.20">
    <property type="match status" value="1"/>
</dbReference>
<dbReference type="SUPFAM" id="SSF75620">
    <property type="entry name" value="Release factor"/>
    <property type="match status" value="1"/>
</dbReference>
<dbReference type="GO" id="GO:0003747">
    <property type="term" value="F:translation release factor activity"/>
    <property type="evidence" value="ECO:0007669"/>
    <property type="project" value="InterPro"/>
</dbReference>
<dbReference type="PANTHER" id="PTHR43116">
    <property type="entry name" value="PEPTIDE CHAIN RELEASE FACTOR 2"/>
    <property type="match status" value="1"/>
</dbReference>
<dbReference type="NCBIfam" id="TIGR03072">
    <property type="entry name" value="release_prfH"/>
    <property type="match status" value="1"/>
</dbReference>
<dbReference type="Proteomes" id="UP000217276">
    <property type="component" value="Chromosome"/>
</dbReference>
<evidence type="ECO:0000313" key="5">
    <source>
        <dbReference type="Proteomes" id="UP000217276"/>
    </source>
</evidence>
<name>A0A250FCP2_9FLAO</name>
<dbReference type="InterPro" id="IPR045853">
    <property type="entry name" value="Pep_chain_release_fac_I_sf"/>
</dbReference>
<proteinExistence type="inferred from homology"/>
<dbReference type="InterPro" id="IPR017509">
    <property type="entry name" value="PrfH"/>
</dbReference>
<reference evidence="5" key="1">
    <citation type="submission" date="2017-06" db="EMBL/GenBank/DDBJ databases">
        <title>Capnocytophaga spp. assemblies.</title>
        <authorList>
            <person name="Gulvik C.A."/>
        </authorList>
    </citation>
    <scope>NUCLEOTIDE SEQUENCE [LARGE SCALE GENOMIC DNA]</scope>
    <source>
        <strain evidence="5">H6253</strain>
    </source>
</reference>
<dbReference type="PANTHER" id="PTHR43116:SF3">
    <property type="entry name" value="CLASS I PEPTIDE CHAIN RELEASE FACTOR"/>
    <property type="match status" value="1"/>
</dbReference>
<dbReference type="Pfam" id="PF00472">
    <property type="entry name" value="RF-1"/>
    <property type="match status" value="1"/>
</dbReference>
<keyword evidence="2" id="KW-0175">Coiled coil</keyword>
<keyword evidence="5" id="KW-1185">Reference proteome</keyword>
<organism evidence="4 5">
    <name type="scientific">Capnocytophaga leadbetteri</name>
    <dbReference type="NCBI Taxonomy" id="327575"/>
    <lineage>
        <taxon>Bacteria</taxon>
        <taxon>Pseudomonadati</taxon>
        <taxon>Bacteroidota</taxon>
        <taxon>Flavobacteriia</taxon>
        <taxon>Flavobacteriales</taxon>
        <taxon>Flavobacteriaceae</taxon>
        <taxon>Capnocytophaga</taxon>
    </lineage>
</organism>
<dbReference type="InterPro" id="IPR000352">
    <property type="entry name" value="Pep_chain_release_fac_I"/>
</dbReference>
<sequence>MEEKIIQITAGRGPLECQWVVAKVLKVFLQEATQKGIDYTIVSREEGDANLTIKSVTVQLKGKELSAFLKNWLGTVCWVGKSTFRKFHQRSNWYIGVFELDQLQRQPFSERDVQFQTTRSQGNGGQNVNKVNSAVRATHLPTGISVLAQDSRSQLDNKKLALARLKEKLAEMELQQLAEQAQNHWNNHTQVQRGNPVRTFKGTDFKSTYVEKSYKKERAAAKKKISQFADESISR</sequence>
<accession>A0A250FCP2</accession>
<feature type="domain" description="Prokaryotic-type class I peptide chain release factors" evidence="3">
    <location>
        <begin position="119"/>
        <end position="135"/>
    </location>
</feature>
<gene>
    <name evidence="4" type="ORF">CGC53_05215</name>
</gene>
<evidence type="ECO:0000259" key="3">
    <source>
        <dbReference type="PROSITE" id="PS00745"/>
    </source>
</evidence>